<proteinExistence type="predicted"/>
<dbReference type="VEuPathDB" id="FungiDB:RhiirFUN_025135"/>
<name>U9T1M2_RHIID</name>
<keyword evidence="1" id="KW-0175">Coiled coil</keyword>
<reference evidence="2" key="1">
    <citation type="submission" date="2013-07" db="EMBL/GenBank/DDBJ databases">
        <title>The genome of an arbuscular mycorrhizal fungus provides insights into the evolution of the oldest plant symbiosis.</title>
        <authorList>
            <consortium name="DOE Joint Genome Institute"/>
            <person name="Tisserant E."/>
            <person name="Malbreil M."/>
            <person name="Kuo A."/>
            <person name="Kohler A."/>
            <person name="Symeonidi A."/>
            <person name="Balestrini R."/>
            <person name="Charron P."/>
            <person name="Duensing N."/>
            <person name="Frei-dit-Frey N."/>
            <person name="Gianinazzi-Pearson V."/>
            <person name="Gilbert B."/>
            <person name="Handa Y."/>
            <person name="Hijri M."/>
            <person name="Kaul R."/>
            <person name="Kawaguchi M."/>
            <person name="Krajinski F."/>
            <person name="Lammers P."/>
            <person name="Lapierre D."/>
            <person name="Masclaux F.G."/>
            <person name="Murat C."/>
            <person name="Morin E."/>
            <person name="Ndikumana S."/>
            <person name="Pagni M."/>
            <person name="Petitpierre D."/>
            <person name="Requena N."/>
            <person name="Rosikiewicz P."/>
            <person name="Riley R."/>
            <person name="Saito K."/>
            <person name="San Clemente H."/>
            <person name="Shapiro H."/>
            <person name="van Tuinen D."/>
            <person name="Becard G."/>
            <person name="Bonfante P."/>
            <person name="Paszkowski U."/>
            <person name="Shachar-Hill Y."/>
            <person name="Young J.P."/>
            <person name="Sanders I.R."/>
            <person name="Henrissat B."/>
            <person name="Rensing S.A."/>
            <person name="Grigoriev I.V."/>
            <person name="Corradi N."/>
            <person name="Roux C."/>
            <person name="Martin F."/>
        </authorList>
    </citation>
    <scope>NUCLEOTIDE SEQUENCE</scope>
    <source>
        <strain evidence="2">DAOM 197198</strain>
    </source>
</reference>
<dbReference type="VEuPathDB" id="FungiDB:RhiirFUN_001602"/>
<evidence type="ECO:0000313" key="2">
    <source>
        <dbReference type="EMBL" id="ESA01252.1"/>
    </source>
</evidence>
<gene>
    <name evidence="2" type="ORF">GLOINDRAFT_7701</name>
</gene>
<dbReference type="AlphaFoldDB" id="U9T1M2"/>
<protein>
    <submittedName>
        <fullName evidence="2">Uncharacterized protein</fullName>
    </submittedName>
</protein>
<accession>U9T1M2</accession>
<dbReference type="EMBL" id="KI296611">
    <property type="protein sequence ID" value="ESA01252.1"/>
    <property type="molecule type" value="Genomic_DNA"/>
</dbReference>
<organism evidence="2">
    <name type="scientific">Rhizophagus irregularis (strain DAOM 181602 / DAOM 197198 / MUCL 43194)</name>
    <name type="common">Arbuscular mycorrhizal fungus</name>
    <name type="synonym">Glomus intraradices</name>
    <dbReference type="NCBI Taxonomy" id="747089"/>
    <lineage>
        <taxon>Eukaryota</taxon>
        <taxon>Fungi</taxon>
        <taxon>Fungi incertae sedis</taxon>
        <taxon>Mucoromycota</taxon>
        <taxon>Glomeromycotina</taxon>
        <taxon>Glomeromycetes</taxon>
        <taxon>Glomerales</taxon>
        <taxon>Glomeraceae</taxon>
        <taxon>Rhizophagus</taxon>
    </lineage>
</organism>
<sequence>MANLVAKIEELLVYDSLDALCGASVVYLTIEENVLLPYNKVRELVDRAVNSSLTKIDDLERKTKVLEILPQMENGYRNIVGLKAIKALNTPQESSLDYTREEIDQNIRALKSKLSSPLTEPDASLYDSIKKNLESIESDLTWRDPEASTVLSDESPLVQNLKTRQKRHFLEPRERMKCELPKEIISKCEEFTNNFRRGYTPNNFNNIIHDKTWKETGPDLEKRTEWILSVLAEIWNNPAFTTSESRSKQSEGTYVTDVIVPLLRATLGDLPNGHICLSTAEWQSLASKARKNAGTDKERIGKKPDIMVLDQYVDKIIELTYVECSRIVCSTTKKANDEVKLWRETLDGASFVNIACRPTSNQFGIVGIQVAGATIYLNVLMNDASGIPSMQSEIDETDSLKICIARLEVENAELRKKFAEIEARNAELKARIAKLEDNQTQNEIVKNLLSVS</sequence>
<dbReference type="HOGENOM" id="CLU_614145_0_0_1"/>
<feature type="coiled-coil region" evidence="1">
    <location>
        <begin position="404"/>
        <end position="438"/>
    </location>
</feature>
<evidence type="ECO:0000256" key="1">
    <source>
        <dbReference type="SAM" id="Coils"/>
    </source>
</evidence>